<dbReference type="PANTHER" id="PTHR26450:SF32">
    <property type="entry name" value="OLFACTORY RECEPTOR 52B6"/>
    <property type="match status" value="1"/>
</dbReference>
<keyword evidence="10 11" id="KW-0807">Transducer</keyword>
<comment type="subcellular location">
    <subcellularLocation>
        <location evidence="2">Membrane</location>
        <topology evidence="2">Multi-pass membrane protein</topology>
    </subcellularLocation>
</comment>
<keyword evidence="9 11" id="KW-0675">Receptor</keyword>
<proteinExistence type="inferred from homology"/>
<feature type="transmembrane region" description="Helical" evidence="12">
    <location>
        <begin position="447"/>
        <end position="469"/>
    </location>
</feature>
<dbReference type="EMBL" id="OX395129">
    <property type="protein sequence ID" value="CAI5773837.1"/>
    <property type="molecule type" value="Genomic_DNA"/>
</dbReference>
<dbReference type="InterPro" id="IPR000276">
    <property type="entry name" value="GPCR_Rhodpsn"/>
</dbReference>
<evidence type="ECO:0000259" key="14">
    <source>
        <dbReference type="PROSITE" id="PS50262"/>
    </source>
</evidence>
<dbReference type="InterPro" id="IPR050402">
    <property type="entry name" value="OR51/52/56-like"/>
</dbReference>
<feature type="transmembrane region" description="Helical" evidence="12">
    <location>
        <begin position="234"/>
        <end position="263"/>
    </location>
</feature>
<evidence type="ECO:0000256" key="6">
    <source>
        <dbReference type="ARBA" id="ARBA00022989"/>
    </source>
</evidence>
<keyword evidence="7 11" id="KW-0297">G-protein coupled receptor</keyword>
<keyword evidence="16" id="KW-1185">Reference proteome</keyword>
<evidence type="ECO:0000256" key="3">
    <source>
        <dbReference type="ARBA" id="ARBA00022606"/>
    </source>
</evidence>
<feature type="domain" description="G-protein coupled receptors family 1 profile" evidence="14">
    <location>
        <begin position="79"/>
        <end position="331"/>
    </location>
</feature>
<dbReference type="PRINTS" id="PR00245">
    <property type="entry name" value="OLFACTORYR"/>
</dbReference>
<feature type="transmembrane region" description="Helical" evidence="12">
    <location>
        <begin position="409"/>
        <end position="427"/>
    </location>
</feature>
<keyword evidence="8 12" id="KW-0472">Membrane</keyword>
<dbReference type="AlphaFoldDB" id="A0AA35K8R6"/>
<protein>
    <submittedName>
        <fullName evidence="15">QUALITY PROTEIN: Olfactory receptor 52H1</fullName>
    </submittedName>
</protein>
<feature type="transmembrane region" description="Helical" evidence="12">
    <location>
        <begin position="63"/>
        <end position="86"/>
    </location>
</feature>
<dbReference type="GO" id="GO:0004984">
    <property type="term" value="F:olfactory receptor activity"/>
    <property type="evidence" value="ECO:0007669"/>
    <property type="project" value="InterPro"/>
</dbReference>
<comment type="similarity">
    <text evidence="11">Belongs to the G-protein coupled receptor 1 family.</text>
</comment>
<name>A0AA35K8R6_9SAUR</name>
<feature type="signal peptide" evidence="13">
    <location>
        <begin position="1"/>
        <end position="26"/>
    </location>
</feature>
<feature type="transmembrane region" description="Helical" evidence="12">
    <location>
        <begin position="563"/>
        <end position="588"/>
    </location>
</feature>
<keyword evidence="5" id="KW-0552">Olfaction</keyword>
<keyword evidence="13" id="KW-0732">Signal</keyword>
<evidence type="ECO:0000256" key="8">
    <source>
        <dbReference type="ARBA" id="ARBA00023136"/>
    </source>
</evidence>
<feature type="transmembrane region" description="Helical" evidence="12">
    <location>
        <begin position="178"/>
        <end position="202"/>
    </location>
</feature>
<reference evidence="15" key="1">
    <citation type="submission" date="2022-12" db="EMBL/GenBank/DDBJ databases">
        <authorList>
            <person name="Alioto T."/>
            <person name="Alioto T."/>
            <person name="Gomez Garrido J."/>
        </authorList>
    </citation>
    <scope>NUCLEOTIDE SEQUENCE</scope>
</reference>
<evidence type="ECO:0000313" key="16">
    <source>
        <dbReference type="Proteomes" id="UP001178461"/>
    </source>
</evidence>
<feature type="domain" description="G-protein coupled receptors family 1 profile" evidence="14">
    <location>
        <begin position="390"/>
        <end position="613"/>
    </location>
</feature>
<evidence type="ECO:0000256" key="12">
    <source>
        <dbReference type="SAM" id="Phobius"/>
    </source>
</evidence>
<evidence type="ECO:0000256" key="2">
    <source>
        <dbReference type="ARBA" id="ARBA00004141"/>
    </source>
</evidence>
<dbReference type="GO" id="GO:0071396">
    <property type="term" value="P:cellular response to lipid"/>
    <property type="evidence" value="ECO:0007669"/>
    <property type="project" value="UniProtKB-ARBA"/>
</dbReference>
<keyword evidence="3" id="KW-0716">Sensory transduction</keyword>
<organism evidence="15 16">
    <name type="scientific">Podarcis lilfordi</name>
    <name type="common">Lilford's wall lizard</name>
    <dbReference type="NCBI Taxonomy" id="74358"/>
    <lineage>
        <taxon>Eukaryota</taxon>
        <taxon>Metazoa</taxon>
        <taxon>Chordata</taxon>
        <taxon>Craniata</taxon>
        <taxon>Vertebrata</taxon>
        <taxon>Euteleostomi</taxon>
        <taxon>Lepidosauria</taxon>
        <taxon>Squamata</taxon>
        <taxon>Bifurcata</taxon>
        <taxon>Unidentata</taxon>
        <taxon>Episquamata</taxon>
        <taxon>Laterata</taxon>
        <taxon>Lacertibaenia</taxon>
        <taxon>Lacertidae</taxon>
        <taxon>Podarcis</taxon>
    </lineage>
</organism>
<feature type="transmembrane region" description="Helical" evidence="12">
    <location>
        <begin position="375"/>
        <end position="397"/>
    </location>
</feature>
<dbReference type="CDD" id="cd15221">
    <property type="entry name" value="7tmA_OR52B-like"/>
    <property type="match status" value="1"/>
</dbReference>
<dbReference type="PROSITE" id="PS00237">
    <property type="entry name" value="G_PROTEIN_RECEP_F1_1"/>
    <property type="match status" value="2"/>
</dbReference>
<evidence type="ECO:0000313" key="15">
    <source>
        <dbReference type="EMBL" id="CAI5773837.1"/>
    </source>
</evidence>
<dbReference type="PANTHER" id="PTHR26450">
    <property type="entry name" value="OLFACTORY RECEPTOR 56B1-RELATED"/>
    <property type="match status" value="1"/>
</dbReference>
<dbReference type="GO" id="GO:0005886">
    <property type="term" value="C:plasma membrane"/>
    <property type="evidence" value="ECO:0007669"/>
    <property type="project" value="TreeGrafter"/>
</dbReference>
<dbReference type="Pfam" id="PF13853">
    <property type="entry name" value="7tm_4"/>
    <property type="match status" value="3"/>
</dbReference>
<dbReference type="InterPro" id="IPR000725">
    <property type="entry name" value="Olfact_rcpt"/>
</dbReference>
<keyword evidence="4 11" id="KW-0812">Transmembrane</keyword>
<evidence type="ECO:0000256" key="9">
    <source>
        <dbReference type="ARBA" id="ARBA00023170"/>
    </source>
</evidence>
<feature type="transmembrane region" description="Helical" evidence="12">
    <location>
        <begin position="98"/>
        <end position="116"/>
    </location>
</feature>
<dbReference type="PRINTS" id="PR00237">
    <property type="entry name" value="GPCRRHODOPSN"/>
</dbReference>
<evidence type="ECO:0000256" key="13">
    <source>
        <dbReference type="SAM" id="SignalP"/>
    </source>
</evidence>
<dbReference type="Proteomes" id="UP001178461">
    <property type="component" value="Chromosome 4"/>
</dbReference>
<feature type="transmembrane region" description="Helical" evidence="12">
    <location>
        <begin position="489"/>
        <end position="513"/>
    </location>
</feature>
<keyword evidence="6 12" id="KW-1133">Transmembrane helix</keyword>
<evidence type="ECO:0000256" key="4">
    <source>
        <dbReference type="ARBA" id="ARBA00022692"/>
    </source>
</evidence>
<dbReference type="FunFam" id="1.20.1070.10:FF:000006">
    <property type="entry name" value="Olfactory receptor"/>
    <property type="match status" value="1"/>
</dbReference>
<feature type="transmembrane region" description="Helical" evidence="12">
    <location>
        <begin position="136"/>
        <end position="158"/>
    </location>
</feature>
<dbReference type="InterPro" id="IPR017452">
    <property type="entry name" value="GPCR_Rhodpsn_7TM"/>
</dbReference>
<accession>A0AA35K8R6</accession>
<dbReference type="PROSITE" id="PS50262">
    <property type="entry name" value="G_PROTEIN_RECEP_F1_2"/>
    <property type="match status" value="2"/>
</dbReference>
<evidence type="ECO:0000256" key="10">
    <source>
        <dbReference type="ARBA" id="ARBA00023224"/>
    </source>
</evidence>
<evidence type="ECO:0000256" key="5">
    <source>
        <dbReference type="ARBA" id="ARBA00022725"/>
    </source>
</evidence>
<evidence type="ECO:0000256" key="1">
    <source>
        <dbReference type="ARBA" id="ARBA00002936"/>
    </source>
</evidence>
<dbReference type="SUPFAM" id="SSF81321">
    <property type="entry name" value="Family A G protein-coupled receptor-like"/>
    <property type="match status" value="2"/>
</dbReference>
<dbReference type="GO" id="GO:0004930">
    <property type="term" value="F:G protein-coupled receptor activity"/>
    <property type="evidence" value="ECO:0007669"/>
    <property type="project" value="UniProtKB-KW"/>
</dbReference>
<evidence type="ECO:0000256" key="11">
    <source>
        <dbReference type="RuleBase" id="RU000688"/>
    </source>
</evidence>
<gene>
    <name evidence="15" type="ORF">PODLI_1B030773</name>
</gene>
<evidence type="ECO:0000256" key="7">
    <source>
        <dbReference type="ARBA" id="ARBA00023040"/>
    </source>
</evidence>
<dbReference type="Gene3D" id="1.20.1070.10">
    <property type="entry name" value="Rhodopsin 7-helix transmembrane proteins"/>
    <property type="match status" value="2"/>
</dbReference>
<feature type="chain" id="PRO_5041245705" evidence="13">
    <location>
        <begin position="27"/>
        <end position="613"/>
    </location>
</feature>
<sequence>MRWMLLGRGSQWLLTWLMLALPSIFTGPPREKRLPAMAAVNRSSFTIAKCILVGVEGLEESQMWISIPFCFMYLLALLGNGLLLFVIAKECSLHEPMFLFLAMLAVADVTLCTTTMPKTLSIFWFHAREIAFGSCVTQMFIIHFLFVAESAILLAMAYDRYVAICDPLRYTTVLTPSWIVRILVAAVVRAFCLMASLTFLLLRLPFCGRNVISHTFCEHMGIVRLACADITLNIWYGLTVALLTTGVDTVLIAVSYALILRAVFRLPSRDARAKALGTCGSHVCVILMFYVPAFFSIFAYRFAANSIPRPAHILLANVFVTVPPMLNPIVYGSDWIKGPPREKRLPAMAAVNRSSFTIAKCILVGVEGLEESQMWISIPFCFMYLLALLGNGLLLFVIAKECSLHEPMFLFLAMLAVADVTLCTTTMPKTLSIFWFHTREIAFGSCVTQMFIIHFLFVAESAILLAMAYDRYVAICDPLRYTTVLTPSWIVRILVAAVVRAFCLMASLTFLLLRLPFCGRNVISHTFCEHMGIVRLACADITLNICFDRRFVRFDPPDARAKALGTCGSHVCVILMFYVPAFFSIFVYRFAANSIPRPAHILLANVFVTVPLC</sequence>
<comment type="function">
    <text evidence="1">Odorant receptor.</text>
</comment>
<feature type="transmembrane region" description="Helical" evidence="12">
    <location>
        <begin position="275"/>
        <end position="299"/>
    </location>
</feature>
<dbReference type="FunFam" id="1.20.1070.10:FF:000002">
    <property type="entry name" value="Olfactory receptor"/>
    <property type="match status" value="1"/>
</dbReference>